<comment type="similarity">
    <text evidence="8">Belongs to the binding-protein-dependent transport system permease family.</text>
</comment>
<dbReference type="NCBIfam" id="TIGR01726">
    <property type="entry name" value="HEQRo_perm_3TM"/>
    <property type="match status" value="1"/>
</dbReference>
<reference evidence="10 11" key="1">
    <citation type="submission" date="2024-06" db="EMBL/GenBank/DDBJ databases">
        <title>Sorghum-associated microbial communities from plants grown in Nebraska, USA.</title>
        <authorList>
            <person name="Schachtman D."/>
        </authorList>
    </citation>
    <scope>NUCLEOTIDE SEQUENCE [LARGE SCALE GENOMIC DNA]</scope>
    <source>
        <strain evidence="10 11">2857</strain>
    </source>
</reference>
<keyword evidence="2 8" id="KW-0813">Transport</keyword>
<keyword evidence="7 8" id="KW-0472">Membrane</keyword>
<keyword evidence="4 8" id="KW-0812">Transmembrane</keyword>
<accession>A0ABV2QPF6</accession>
<sequence length="353" mass="38868">MTQVENRRAAAAEPVDGALRQAQRPEAAALRQAQRPEAAQRPGAVDFGALPVVRTKHWIRWILGAVVIFVVAQLVWTLFTNAGYGWPTVARYFFSDAILRGLGMTLTLTVVAGALGFVVGSLLALMRLSKSPLLNSFAWSFIWFFRSVPLLVQILVWFNLGYLYPTIGLGVPFTTDYFVETQTVTLVSAFAAAVLGLSLNQAAYSAEIIRGGILSVDAGQLEAAAALGIPQHRRITRIILPQAARSIIPNAFNEIIGLLKGTSIISVIALAELFYVSQVIYNRNQQVIPLLLVAVLWYMILTTVLSIAQFYVERYYSRGSARVLPPTPIQRARAWAAVQWNRLDDEPKKEVAA</sequence>
<dbReference type="PROSITE" id="PS50928">
    <property type="entry name" value="ABC_TM1"/>
    <property type="match status" value="1"/>
</dbReference>
<keyword evidence="3" id="KW-1003">Cell membrane</keyword>
<dbReference type="RefSeq" id="WP_354024595.1">
    <property type="nucleotide sequence ID" value="NZ_JBEPSJ010000002.1"/>
</dbReference>
<evidence type="ECO:0000256" key="5">
    <source>
        <dbReference type="ARBA" id="ARBA00022970"/>
    </source>
</evidence>
<dbReference type="CDD" id="cd06261">
    <property type="entry name" value="TM_PBP2"/>
    <property type="match status" value="1"/>
</dbReference>
<evidence type="ECO:0000256" key="2">
    <source>
        <dbReference type="ARBA" id="ARBA00022448"/>
    </source>
</evidence>
<comment type="subcellular location">
    <subcellularLocation>
        <location evidence="1 8">Cell membrane</location>
        <topology evidence="1 8">Multi-pass membrane protein</topology>
    </subcellularLocation>
</comment>
<dbReference type="InterPro" id="IPR000515">
    <property type="entry name" value="MetI-like"/>
</dbReference>
<feature type="transmembrane region" description="Helical" evidence="8">
    <location>
        <begin position="137"/>
        <end position="164"/>
    </location>
</feature>
<feature type="transmembrane region" description="Helical" evidence="8">
    <location>
        <begin position="184"/>
        <end position="204"/>
    </location>
</feature>
<keyword evidence="11" id="KW-1185">Reference proteome</keyword>
<dbReference type="EMBL" id="JBEPSJ010000002">
    <property type="protein sequence ID" value="MET4582403.1"/>
    <property type="molecule type" value="Genomic_DNA"/>
</dbReference>
<evidence type="ECO:0000256" key="4">
    <source>
        <dbReference type="ARBA" id="ARBA00022692"/>
    </source>
</evidence>
<dbReference type="InterPro" id="IPR010065">
    <property type="entry name" value="AA_ABC_transptr_permease_3TM"/>
</dbReference>
<keyword evidence="6 8" id="KW-1133">Transmembrane helix</keyword>
<feature type="domain" description="ABC transmembrane type-1" evidence="9">
    <location>
        <begin position="102"/>
        <end position="309"/>
    </location>
</feature>
<comment type="caution">
    <text evidence="10">The sequence shown here is derived from an EMBL/GenBank/DDBJ whole genome shotgun (WGS) entry which is preliminary data.</text>
</comment>
<keyword evidence="5" id="KW-0029">Amino-acid transport</keyword>
<dbReference type="Proteomes" id="UP001549257">
    <property type="component" value="Unassembled WGS sequence"/>
</dbReference>
<evidence type="ECO:0000256" key="6">
    <source>
        <dbReference type="ARBA" id="ARBA00022989"/>
    </source>
</evidence>
<feature type="transmembrane region" description="Helical" evidence="8">
    <location>
        <begin position="255"/>
        <end position="275"/>
    </location>
</feature>
<proteinExistence type="inferred from homology"/>
<dbReference type="InterPro" id="IPR043429">
    <property type="entry name" value="ArtM/GltK/GlnP/TcyL/YhdX-like"/>
</dbReference>
<dbReference type="Gene3D" id="1.10.3720.10">
    <property type="entry name" value="MetI-like"/>
    <property type="match status" value="1"/>
</dbReference>
<evidence type="ECO:0000313" key="10">
    <source>
        <dbReference type="EMBL" id="MET4582403.1"/>
    </source>
</evidence>
<dbReference type="SUPFAM" id="SSF161098">
    <property type="entry name" value="MetI-like"/>
    <property type="match status" value="1"/>
</dbReference>
<feature type="transmembrane region" description="Helical" evidence="8">
    <location>
        <begin position="99"/>
        <end position="125"/>
    </location>
</feature>
<feature type="transmembrane region" description="Helical" evidence="8">
    <location>
        <begin position="287"/>
        <end position="312"/>
    </location>
</feature>
<dbReference type="Pfam" id="PF00528">
    <property type="entry name" value="BPD_transp_1"/>
    <property type="match status" value="1"/>
</dbReference>
<dbReference type="InterPro" id="IPR035906">
    <property type="entry name" value="MetI-like_sf"/>
</dbReference>
<evidence type="ECO:0000256" key="3">
    <source>
        <dbReference type="ARBA" id="ARBA00022475"/>
    </source>
</evidence>
<organism evidence="10 11">
    <name type="scientific">Conyzicola nivalis</name>
    <dbReference type="NCBI Taxonomy" id="1477021"/>
    <lineage>
        <taxon>Bacteria</taxon>
        <taxon>Bacillati</taxon>
        <taxon>Actinomycetota</taxon>
        <taxon>Actinomycetes</taxon>
        <taxon>Micrococcales</taxon>
        <taxon>Microbacteriaceae</taxon>
        <taxon>Conyzicola</taxon>
    </lineage>
</organism>
<evidence type="ECO:0000256" key="7">
    <source>
        <dbReference type="ARBA" id="ARBA00023136"/>
    </source>
</evidence>
<name>A0ABV2QPF6_9MICO</name>
<protein>
    <submittedName>
        <fullName evidence="10">Polar amino acid transport system permease protein</fullName>
    </submittedName>
</protein>
<evidence type="ECO:0000259" key="9">
    <source>
        <dbReference type="PROSITE" id="PS50928"/>
    </source>
</evidence>
<evidence type="ECO:0000256" key="8">
    <source>
        <dbReference type="RuleBase" id="RU363032"/>
    </source>
</evidence>
<evidence type="ECO:0000313" key="11">
    <source>
        <dbReference type="Proteomes" id="UP001549257"/>
    </source>
</evidence>
<feature type="transmembrane region" description="Helical" evidence="8">
    <location>
        <begin position="58"/>
        <end position="79"/>
    </location>
</feature>
<dbReference type="PANTHER" id="PTHR30614">
    <property type="entry name" value="MEMBRANE COMPONENT OF AMINO ACID ABC TRANSPORTER"/>
    <property type="match status" value="1"/>
</dbReference>
<gene>
    <name evidence="10" type="ORF">ABIE21_001913</name>
</gene>
<evidence type="ECO:0000256" key="1">
    <source>
        <dbReference type="ARBA" id="ARBA00004651"/>
    </source>
</evidence>
<dbReference type="PANTHER" id="PTHR30614:SF0">
    <property type="entry name" value="L-CYSTINE TRANSPORT SYSTEM PERMEASE PROTEIN TCYL"/>
    <property type="match status" value="1"/>
</dbReference>